<dbReference type="PANTHER" id="PTHR43248">
    <property type="entry name" value="2-SUCCINYL-6-HYDROXY-2,4-CYCLOHEXADIENE-1-CARBOXYLATE SYNTHASE"/>
    <property type="match status" value="1"/>
</dbReference>
<proteinExistence type="inferred from homology"/>
<feature type="domain" description="Peptidase S33 tripeptidyl aminopeptidase-like C-terminal" evidence="5">
    <location>
        <begin position="403"/>
        <end position="504"/>
    </location>
</feature>
<evidence type="ECO:0000313" key="6">
    <source>
        <dbReference type="EMBL" id="GMA18106.1"/>
    </source>
</evidence>
<feature type="compositionally biased region" description="Low complexity" evidence="4">
    <location>
        <begin position="17"/>
        <end position="31"/>
    </location>
</feature>
<dbReference type="Gene3D" id="3.40.50.1820">
    <property type="entry name" value="alpha/beta hydrolase"/>
    <property type="match status" value="1"/>
</dbReference>
<dbReference type="SUPFAM" id="SSF53474">
    <property type="entry name" value="alpha/beta-Hydrolases"/>
    <property type="match status" value="1"/>
</dbReference>
<reference evidence="7" key="1">
    <citation type="journal article" date="2019" name="Int. J. Syst. Evol. Microbiol.">
        <title>The Global Catalogue of Microorganisms (GCM) 10K type strain sequencing project: providing services to taxonomists for standard genome sequencing and annotation.</title>
        <authorList>
            <consortium name="The Broad Institute Genomics Platform"/>
            <consortium name="The Broad Institute Genome Sequencing Center for Infectious Disease"/>
            <person name="Wu L."/>
            <person name="Ma J."/>
        </authorList>
    </citation>
    <scope>NUCLEOTIDE SEQUENCE [LARGE SCALE GENOMIC DNA]</scope>
    <source>
        <strain evidence="7">NBRC 105830</strain>
    </source>
</reference>
<comment type="similarity">
    <text evidence="1">Belongs to the peptidase S33 family.</text>
</comment>
<name>A0ABQ6HHT2_9MICO</name>
<evidence type="ECO:0000256" key="3">
    <source>
        <dbReference type="ARBA" id="ARBA00022801"/>
    </source>
</evidence>
<gene>
    <name evidence="6" type="ORF">GCM10025862_01270</name>
</gene>
<dbReference type="InterPro" id="IPR051601">
    <property type="entry name" value="Serine_prot/Carboxylest_S33"/>
</dbReference>
<feature type="region of interest" description="Disordered" evidence="4">
    <location>
        <begin position="6"/>
        <end position="31"/>
    </location>
</feature>
<keyword evidence="2" id="KW-0732">Signal</keyword>
<evidence type="ECO:0000313" key="7">
    <source>
        <dbReference type="Proteomes" id="UP001157109"/>
    </source>
</evidence>
<evidence type="ECO:0000256" key="4">
    <source>
        <dbReference type="SAM" id="MobiDB-lite"/>
    </source>
</evidence>
<evidence type="ECO:0000256" key="2">
    <source>
        <dbReference type="ARBA" id="ARBA00022729"/>
    </source>
</evidence>
<comment type="caution">
    <text evidence="6">The sequence shown here is derived from an EMBL/GenBank/DDBJ whole genome shotgun (WGS) entry which is preliminary data.</text>
</comment>
<keyword evidence="7" id="KW-1185">Reference proteome</keyword>
<evidence type="ECO:0000259" key="5">
    <source>
        <dbReference type="Pfam" id="PF08386"/>
    </source>
</evidence>
<organism evidence="6 7">
    <name type="scientific">Arsenicicoccus piscis</name>
    <dbReference type="NCBI Taxonomy" id="673954"/>
    <lineage>
        <taxon>Bacteria</taxon>
        <taxon>Bacillati</taxon>
        <taxon>Actinomycetota</taxon>
        <taxon>Actinomycetes</taxon>
        <taxon>Micrococcales</taxon>
        <taxon>Intrasporangiaceae</taxon>
        <taxon>Arsenicicoccus</taxon>
    </lineage>
</organism>
<dbReference type="InterPro" id="IPR029058">
    <property type="entry name" value="AB_hydrolase_fold"/>
</dbReference>
<protein>
    <submittedName>
        <fullName evidence="6">Proteinase</fullName>
    </submittedName>
</protein>
<sequence length="504" mass="52771">MLLVAATAACTPSPQESPTNSATGSAAGTGSVGGVTAAPAANLQRFYDQKISWQPCGDDQCGKLEVPIDYAKPEAGSIKLALLRHKSPSKNRQGSLVINPGGPGGSGVQYAQYASAIFPGEVTRAYDVVGFDPRGVAASQPIVCYDGPQFDAFLSVDPTPDDPAEEQQLATADRDFGQACEQRNKALLGHVSTVEAAKDMDVLRAALGDQKLNFFGASYGTFLGATFADQFPKRVGRFILDGAIDPSLDGKAQALGQAEGFERATQAYIADCITKSDCPLGNEQKAATKRLQDFLTELDQKPIPAGEGAPGKLNEAWASYGVAASMYDPGRWAGLTQSLSEAFRGDGTDLMLSAEEYVERTDNGTYSGNMLQVINAVSCLDNQGDPNLASYPKTAAEFAAKAPTFGKYMAWGGLVCGEWPIKATGKAHRITAPGADPIVVIGTTRDPATPYEGAVALAGMLDSGVLVSRDGDGHTGYGRGNNCVDKAVNDYLVRGKAPADGIKC</sequence>
<dbReference type="EMBL" id="BSUJ01000001">
    <property type="protein sequence ID" value="GMA18106.1"/>
    <property type="molecule type" value="Genomic_DNA"/>
</dbReference>
<dbReference type="InterPro" id="IPR013595">
    <property type="entry name" value="Pept_S33_TAP-like_C"/>
</dbReference>
<evidence type="ECO:0000256" key="1">
    <source>
        <dbReference type="ARBA" id="ARBA00010088"/>
    </source>
</evidence>
<dbReference type="Pfam" id="PF08386">
    <property type="entry name" value="Abhydrolase_4"/>
    <property type="match status" value="1"/>
</dbReference>
<dbReference type="PANTHER" id="PTHR43248:SF29">
    <property type="entry name" value="TRIPEPTIDYL AMINOPEPTIDASE"/>
    <property type="match status" value="1"/>
</dbReference>
<dbReference type="Proteomes" id="UP001157109">
    <property type="component" value="Unassembled WGS sequence"/>
</dbReference>
<keyword evidence="3" id="KW-0378">Hydrolase</keyword>
<accession>A0ABQ6HHT2</accession>